<dbReference type="PANTHER" id="PTHR42928:SF5">
    <property type="entry name" value="BLR1237 PROTEIN"/>
    <property type="match status" value="1"/>
</dbReference>
<keyword evidence="4" id="KW-1185">Reference proteome</keyword>
<feature type="chain" id="PRO_5029005410" evidence="2">
    <location>
        <begin position="31"/>
        <end position="332"/>
    </location>
</feature>
<organism evidence="3 4">
    <name type="scientific">Achromobacter kerstersii</name>
    <dbReference type="NCBI Taxonomy" id="1353890"/>
    <lineage>
        <taxon>Bacteria</taxon>
        <taxon>Pseudomonadati</taxon>
        <taxon>Pseudomonadota</taxon>
        <taxon>Betaproteobacteria</taxon>
        <taxon>Burkholderiales</taxon>
        <taxon>Alcaligenaceae</taxon>
        <taxon>Achromobacter</taxon>
    </lineage>
</organism>
<name>A0A6S6Z559_9BURK</name>
<dbReference type="InterPro" id="IPR006311">
    <property type="entry name" value="TAT_signal"/>
</dbReference>
<dbReference type="Proteomes" id="UP000494269">
    <property type="component" value="Unassembled WGS sequence"/>
</dbReference>
<evidence type="ECO:0000313" key="3">
    <source>
        <dbReference type="EMBL" id="CAB3660323.1"/>
    </source>
</evidence>
<reference evidence="3 4" key="1">
    <citation type="submission" date="2020-04" db="EMBL/GenBank/DDBJ databases">
        <authorList>
            <person name="De Canck E."/>
        </authorList>
    </citation>
    <scope>NUCLEOTIDE SEQUENCE [LARGE SCALE GENOMIC DNA]</scope>
    <source>
        <strain evidence="3 4">LMG 3441</strain>
    </source>
</reference>
<gene>
    <name evidence="3" type="ORF">LMG3441_00522</name>
</gene>
<accession>A0A6S6Z559</accession>
<proteinExistence type="inferred from homology"/>
<dbReference type="InterPro" id="IPR042100">
    <property type="entry name" value="Bug_dom1"/>
</dbReference>
<evidence type="ECO:0000313" key="4">
    <source>
        <dbReference type="Proteomes" id="UP000494269"/>
    </source>
</evidence>
<dbReference type="AlphaFoldDB" id="A0A6S6Z559"/>
<comment type="similarity">
    <text evidence="1">Belongs to the UPF0065 (bug) family.</text>
</comment>
<dbReference type="InterPro" id="IPR005064">
    <property type="entry name" value="BUG"/>
</dbReference>
<evidence type="ECO:0000256" key="1">
    <source>
        <dbReference type="ARBA" id="ARBA00006987"/>
    </source>
</evidence>
<dbReference type="EMBL" id="CADIJQ010000001">
    <property type="protein sequence ID" value="CAB3660323.1"/>
    <property type="molecule type" value="Genomic_DNA"/>
</dbReference>
<evidence type="ECO:0000256" key="2">
    <source>
        <dbReference type="SAM" id="SignalP"/>
    </source>
</evidence>
<dbReference type="RefSeq" id="WP_175168678.1">
    <property type="nucleotide sequence ID" value="NZ_CADIJQ010000001.1"/>
</dbReference>
<feature type="signal peptide" evidence="2">
    <location>
        <begin position="1"/>
        <end position="30"/>
    </location>
</feature>
<dbReference type="PROSITE" id="PS51318">
    <property type="entry name" value="TAT"/>
    <property type="match status" value="1"/>
</dbReference>
<protein>
    <submittedName>
        <fullName evidence="3">Uncharacterized protein</fullName>
    </submittedName>
</protein>
<dbReference type="PANTHER" id="PTHR42928">
    <property type="entry name" value="TRICARBOXYLATE-BINDING PROTEIN"/>
    <property type="match status" value="1"/>
</dbReference>
<dbReference type="Pfam" id="PF03401">
    <property type="entry name" value="TctC"/>
    <property type="match status" value="1"/>
</dbReference>
<sequence length="332" mass="34112">MKQAFPVSRRTFTVLALTALATLGATAAHAADDWPKAKPITLVVPFAAGGTSDVLGRMIAQELGASLSQTVLVENKGGAGGVLGADAVARAKPDGYTLLLGTIATHAINPSLLPGINYNAAKDFAPVILLGSISNVLLVGANQPFKSVQDVVAAAKANPDTVAFGSAGQGTSQHLSGEVFKQLTGAHLTHVPYRGSAPAIQDLIGGQIPSSFETALVALPHVQSGKVRALAVTSAKRTDVMPDVPTMQEAGIAGFDVSSWQAIYAPANTPPAVVDRLNKAIAAIIAKPDVNAKMKGLGLAYTPNTPAEFTAFQTGEQAKWAKIIADGNLRAQ</sequence>
<dbReference type="Gene3D" id="3.40.190.10">
    <property type="entry name" value="Periplasmic binding protein-like II"/>
    <property type="match status" value="1"/>
</dbReference>
<keyword evidence="2" id="KW-0732">Signal</keyword>
<dbReference type="CDD" id="cd13578">
    <property type="entry name" value="PBP2_Bug27"/>
    <property type="match status" value="1"/>
</dbReference>
<dbReference type="Gene3D" id="3.40.190.150">
    <property type="entry name" value="Bordetella uptake gene, domain 1"/>
    <property type="match status" value="1"/>
</dbReference>
<dbReference type="SUPFAM" id="SSF53850">
    <property type="entry name" value="Periplasmic binding protein-like II"/>
    <property type="match status" value="1"/>
</dbReference>
<dbReference type="PIRSF" id="PIRSF017082">
    <property type="entry name" value="YflP"/>
    <property type="match status" value="1"/>
</dbReference>